<organism evidence="1 2">
    <name type="scientific">Bauhinia variegata</name>
    <name type="common">Purple orchid tree</name>
    <name type="synonym">Phanera variegata</name>
    <dbReference type="NCBI Taxonomy" id="167791"/>
    <lineage>
        <taxon>Eukaryota</taxon>
        <taxon>Viridiplantae</taxon>
        <taxon>Streptophyta</taxon>
        <taxon>Embryophyta</taxon>
        <taxon>Tracheophyta</taxon>
        <taxon>Spermatophyta</taxon>
        <taxon>Magnoliopsida</taxon>
        <taxon>eudicotyledons</taxon>
        <taxon>Gunneridae</taxon>
        <taxon>Pentapetalae</taxon>
        <taxon>rosids</taxon>
        <taxon>fabids</taxon>
        <taxon>Fabales</taxon>
        <taxon>Fabaceae</taxon>
        <taxon>Cercidoideae</taxon>
        <taxon>Cercideae</taxon>
        <taxon>Bauhiniinae</taxon>
        <taxon>Bauhinia</taxon>
    </lineage>
</organism>
<dbReference type="EMBL" id="CM039437">
    <property type="protein sequence ID" value="KAI4305932.1"/>
    <property type="molecule type" value="Genomic_DNA"/>
</dbReference>
<evidence type="ECO:0000313" key="1">
    <source>
        <dbReference type="EMBL" id="KAI4305932.1"/>
    </source>
</evidence>
<reference evidence="1 2" key="1">
    <citation type="journal article" date="2022" name="DNA Res.">
        <title>Chromosomal-level genome assembly of the orchid tree Bauhinia variegata (Leguminosae; Cercidoideae) supports the allotetraploid origin hypothesis of Bauhinia.</title>
        <authorList>
            <person name="Zhong Y."/>
            <person name="Chen Y."/>
            <person name="Zheng D."/>
            <person name="Pang J."/>
            <person name="Liu Y."/>
            <person name="Luo S."/>
            <person name="Meng S."/>
            <person name="Qian L."/>
            <person name="Wei D."/>
            <person name="Dai S."/>
            <person name="Zhou R."/>
        </authorList>
    </citation>
    <scope>NUCLEOTIDE SEQUENCE [LARGE SCALE GENOMIC DNA]</scope>
    <source>
        <strain evidence="1">BV-YZ2020</strain>
    </source>
</reference>
<gene>
    <name evidence="1" type="ORF">L6164_029258</name>
</gene>
<proteinExistence type="predicted"/>
<accession>A0ACB9L914</accession>
<evidence type="ECO:0000313" key="2">
    <source>
        <dbReference type="Proteomes" id="UP000828941"/>
    </source>
</evidence>
<sequence>MEESGELHSEENKVSGEKNKKRRLKTPAQVTALEKFYNEHKYPTEEMKLELAGELGLTEKQVSGWFCHRRLKDKRLLKDEAYANGRQEHSSGVIQDRGSGLGQDSCGSTKHGDYRLLDPKEVESRGLYSHDFSAADLTYEHRNRYTENVSGMDDTSSESGSSLQYKSFSQGQDPYNLEPSTYLTPNRAMPPLNPKSATNMGYKPSGYLKVRGEIDAITSVKKQIGRNYREDGPPLSVEFDPLPPGAFEDGTEGPIQEPYYSANPTIPSSPEISPVKRQLSLSSRYDSYNTKFSPQDLHMEGAELGSFHDYDFQDKRSHQHVKQRPTFHSHANPLPGRKSSLDLYEDSTGEASAHNSKKNHRMVAKHGTEGMRSDSASNHSDHYEGKVDVKQANSLSHGYETINPKNTQRSEFVKSKPSNSKRMPHVSVDSEERGLSIMTAKGPKLNGDQKGRIKYQDLDRVRMLPNETMGGEQVMVDEPLQHNVKQAPVAGMQPLRNRRSALEMPSSFSEDETAETSSSLN</sequence>
<dbReference type="Proteomes" id="UP000828941">
    <property type="component" value="Chromosome 12"/>
</dbReference>
<comment type="caution">
    <text evidence="1">The sequence shown here is derived from an EMBL/GenBank/DDBJ whole genome shotgun (WGS) entry which is preliminary data.</text>
</comment>
<protein>
    <submittedName>
        <fullName evidence="1">Uncharacterized protein</fullName>
    </submittedName>
</protein>
<keyword evidence="2" id="KW-1185">Reference proteome</keyword>
<name>A0ACB9L914_BAUVA</name>